<evidence type="ECO:0008006" key="3">
    <source>
        <dbReference type="Google" id="ProtNLM"/>
    </source>
</evidence>
<name>A0AA39LTW4_9BILA</name>
<organism evidence="1 2">
    <name type="scientific">Steinernema hermaphroditum</name>
    <dbReference type="NCBI Taxonomy" id="289476"/>
    <lineage>
        <taxon>Eukaryota</taxon>
        <taxon>Metazoa</taxon>
        <taxon>Ecdysozoa</taxon>
        <taxon>Nematoda</taxon>
        <taxon>Chromadorea</taxon>
        <taxon>Rhabditida</taxon>
        <taxon>Tylenchina</taxon>
        <taxon>Panagrolaimomorpha</taxon>
        <taxon>Strongyloidoidea</taxon>
        <taxon>Steinernematidae</taxon>
        <taxon>Steinernema</taxon>
    </lineage>
</organism>
<evidence type="ECO:0000313" key="1">
    <source>
        <dbReference type="EMBL" id="KAK0409458.1"/>
    </source>
</evidence>
<dbReference type="AlphaFoldDB" id="A0AA39LTW4"/>
<reference evidence="1" key="1">
    <citation type="submission" date="2023-06" db="EMBL/GenBank/DDBJ databases">
        <title>Genomic analysis of the entomopathogenic nematode Steinernema hermaphroditum.</title>
        <authorList>
            <person name="Schwarz E.M."/>
            <person name="Heppert J.K."/>
            <person name="Baniya A."/>
            <person name="Schwartz H.T."/>
            <person name="Tan C.-H."/>
            <person name="Antoshechkin I."/>
            <person name="Sternberg P.W."/>
            <person name="Goodrich-Blair H."/>
            <person name="Dillman A.R."/>
        </authorList>
    </citation>
    <scope>NUCLEOTIDE SEQUENCE</scope>
    <source>
        <strain evidence="1">PS9179</strain>
        <tissue evidence="1">Whole animal</tissue>
    </source>
</reference>
<dbReference type="EMBL" id="JAUCMV010000003">
    <property type="protein sequence ID" value="KAK0409458.1"/>
    <property type="molecule type" value="Genomic_DNA"/>
</dbReference>
<gene>
    <name evidence="1" type="ORF">QR680_004549</name>
</gene>
<proteinExistence type="predicted"/>
<keyword evidence="2" id="KW-1185">Reference proteome</keyword>
<dbReference type="Proteomes" id="UP001175271">
    <property type="component" value="Unassembled WGS sequence"/>
</dbReference>
<sequence>MCVREAAALPDDILIRVAGFLDLHTALSFRLINRRCREICAKYGAKKHLRVERLQGSRTIDLADNEEGVSQVLGQALRTYPSESADRLDGFLMRIPADLFDITDVEVSPSTPPKEKERKNKNKSEFTLKDFCDLLETHKKLLNVQRLTIGSDQSDEIEIAQFERIISLFAQPETELVLADLNVGGHLKEIIKMIKEKKLRVKSVQLRSIHYSDVELIQSTLLNEQVEILKDMASVRLVVTETVAIPIFLNLMENFVKKFCKKGHPLVDGISIEVPGIFDHQNGHDERMRPSSFHPLEQCPLVGYETLIDWRGYSMKLVQNIPSLSVPLSKIRGFAIENNELQITAKKGLLVHAEVYPLGRNFDRPCDVLEEKQAASYQVRKSDTHVWIWYSPNAEKLGYDVPLEAFHFRHLEEPEEVGTLDDDLPFDLRIL</sequence>
<evidence type="ECO:0000313" key="2">
    <source>
        <dbReference type="Proteomes" id="UP001175271"/>
    </source>
</evidence>
<comment type="caution">
    <text evidence="1">The sequence shown here is derived from an EMBL/GenBank/DDBJ whole genome shotgun (WGS) entry which is preliminary data.</text>
</comment>
<dbReference type="CDD" id="cd09917">
    <property type="entry name" value="F-box_SF"/>
    <property type="match status" value="1"/>
</dbReference>
<protein>
    <recommendedName>
        <fullName evidence="3">F-box domain-containing protein</fullName>
    </recommendedName>
</protein>
<accession>A0AA39LTW4</accession>